<dbReference type="Pfam" id="PF19780">
    <property type="entry name" value="DUF6265"/>
    <property type="match status" value="1"/>
</dbReference>
<dbReference type="AlphaFoldDB" id="A0A1G7DB99"/>
<dbReference type="Proteomes" id="UP000182114">
    <property type="component" value="Unassembled WGS sequence"/>
</dbReference>
<keyword evidence="3" id="KW-1185">Reference proteome</keyword>
<feature type="domain" description="DUF6265" evidence="1">
    <location>
        <begin position="37"/>
        <end position="143"/>
    </location>
</feature>
<evidence type="ECO:0000313" key="3">
    <source>
        <dbReference type="Proteomes" id="UP000182114"/>
    </source>
</evidence>
<organism evidence="2 3">
    <name type="scientific">Cellulophaga baltica</name>
    <dbReference type="NCBI Taxonomy" id="76594"/>
    <lineage>
        <taxon>Bacteria</taxon>
        <taxon>Pseudomonadati</taxon>
        <taxon>Bacteroidota</taxon>
        <taxon>Flavobacteriia</taxon>
        <taxon>Flavobacteriales</taxon>
        <taxon>Flavobacteriaceae</taxon>
        <taxon>Cellulophaga</taxon>
    </lineage>
</organism>
<dbReference type="InterPro" id="IPR046232">
    <property type="entry name" value="DUF6265"/>
</dbReference>
<protein>
    <recommendedName>
        <fullName evidence="1">DUF6265 domain-containing protein</fullName>
    </recommendedName>
</protein>
<name>A0A1G7DB99_9FLAO</name>
<evidence type="ECO:0000313" key="2">
    <source>
        <dbReference type="EMBL" id="SDE48822.1"/>
    </source>
</evidence>
<proteinExistence type="predicted"/>
<evidence type="ECO:0000259" key="1">
    <source>
        <dbReference type="Pfam" id="PF19780"/>
    </source>
</evidence>
<accession>A0A1G7DB99</accession>
<dbReference type="EMBL" id="FNBD01000001">
    <property type="protein sequence ID" value="SDE48822.1"/>
    <property type="molecule type" value="Genomic_DNA"/>
</dbReference>
<dbReference type="eggNOG" id="ENOG5032AJ6">
    <property type="taxonomic scope" value="Bacteria"/>
</dbReference>
<dbReference type="RefSeq" id="WP_074537260.1">
    <property type="nucleotide sequence ID" value="NZ_FNBD01000001.1"/>
</dbReference>
<gene>
    <name evidence="2" type="ORF">SAMN04487992_101459</name>
</gene>
<sequence>MKPFYLLLLVTSFCTAQNTFSLGEDETALKATLEDASFMTGHWVGEAFGGISEEIWTKAEGDSMMFSFRLVIEGKVDFYELGHIIEEGETIHLQLKHFSGDLDGWEAKDEFQDFPLVKKEKNKLYFDGLTYERISDQEMIAYVLTEEEDGSTQELKFTFKKQ</sequence>
<reference evidence="3" key="1">
    <citation type="submission" date="2016-10" db="EMBL/GenBank/DDBJ databases">
        <authorList>
            <person name="Varghese N."/>
            <person name="Submissions S."/>
        </authorList>
    </citation>
    <scope>NUCLEOTIDE SEQUENCE [LARGE SCALE GENOMIC DNA]</scope>
    <source>
        <strain evidence="3">DSM 24729</strain>
    </source>
</reference>